<dbReference type="AlphaFoldDB" id="A0A7R9F5Y4"/>
<proteinExistence type="predicted"/>
<name>A0A7R9F5Y4_9NEOP</name>
<reference evidence="1" key="1">
    <citation type="submission" date="2020-11" db="EMBL/GenBank/DDBJ databases">
        <authorList>
            <person name="Tran Van P."/>
        </authorList>
    </citation>
    <scope>NUCLEOTIDE SEQUENCE</scope>
</reference>
<evidence type="ECO:0000313" key="1">
    <source>
        <dbReference type="EMBL" id="CAD7447611.1"/>
    </source>
</evidence>
<dbReference type="EMBL" id="OD569047">
    <property type="protein sequence ID" value="CAD7447611.1"/>
    <property type="molecule type" value="Genomic_DNA"/>
</dbReference>
<gene>
    <name evidence="1" type="ORF">TBIB3V08_LOCUS9921</name>
</gene>
<sequence>MIVLYVSFCFQSGMKIHATCVYDTMLLPGCYDGCQCAQLRSKAWQEKNIRYLYDTTTDGYEEFVHLDVGDAINIVKSESSHKLNTQLCMDITRALTDKLINTTSKNNFLRAPEEPAYVKQLKQLRWDHLKHIQREVQRLEELESIPNRDSNLSLPIIDSLVYCESSALDHAATEAVVGIFEVMT</sequence>
<protein>
    <submittedName>
        <fullName evidence="1">Uncharacterized protein</fullName>
    </submittedName>
</protein>
<organism evidence="1">
    <name type="scientific">Timema bartmani</name>
    <dbReference type="NCBI Taxonomy" id="61472"/>
    <lineage>
        <taxon>Eukaryota</taxon>
        <taxon>Metazoa</taxon>
        <taxon>Ecdysozoa</taxon>
        <taxon>Arthropoda</taxon>
        <taxon>Hexapoda</taxon>
        <taxon>Insecta</taxon>
        <taxon>Pterygota</taxon>
        <taxon>Neoptera</taxon>
        <taxon>Polyneoptera</taxon>
        <taxon>Phasmatodea</taxon>
        <taxon>Timematodea</taxon>
        <taxon>Timematoidea</taxon>
        <taxon>Timematidae</taxon>
        <taxon>Timema</taxon>
    </lineage>
</organism>
<accession>A0A7R9F5Y4</accession>